<dbReference type="SMART" id="SM00939">
    <property type="entry name" value="PepX_C"/>
    <property type="match status" value="1"/>
</dbReference>
<dbReference type="Gene3D" id="2.60.120.260">
    <property type="entry name" value="Galactose-binding domain-like"/>
    <property type="match status" value="1"/>
</dbReference>
<dbReference type="InterPro" id="IPR029058">
    <property type="entry name" value="AB_hydrolase_fold"/>
</dbReference>
<name>A0A366IM02_9MICO</name>
<dbReference type="Pfam" id="PF08530">
    <property type="entry name" value="PepX_C"/>
    <property type="match status" value="1"/>
</dbReference>
<comment type="caution">
    <text evidence="4">The sequence shown here is derived from an EMBL/GenBank/DDBJ whole genome shotgun (WGS) entry which is preliminary data.</text>
</comment>
<keyword evidence="1" id="KW-0378">Hydrolase</keyword>
<dbReference type="SUPFAM" id="SSF53474">
    <property type="entry name" value="alpha/beta-Hydrolases"/>
    <property type="match status" value="1"/>
</dbReference>
<dbReference type="GO" id="GO:0008239">
    <property type="term" value="F:dipeptidyl-peptidase activity"/>
    <property type="evidence" value="ECO:0007669"/>
    <property type="project" value="InterPro"/>
</dbReference>
<dbReference type="EMBL" id="QNSB01000003">
    <property type="protein sequence ID" value="RBP72740.1"/>
    <property type="molecule type" value="Genomic_DNA"/>
</dbReference>
<dbReference type="PANTHER" id="PTHR43056:SF10">
    <property type="entry name" value="COCE_NOND FAMILY, PUTATIVE (AFU_ORTHOLOGUE AFUA_7G00600)-RELATED"/>
    <property type="match status" value="1"/>
</dbReference>
<dbReference type="AlphaFoldDB" id="A0A366IM02"/>
<dbReference type="InterPro" id="IPR050585">
    <property type="entry name" value="Xaa-Pro_dipeptidyl-ppase/CocE"/>
</dbReference>
<keyword evidence="5" id="KW-1185">Reference proteome</keyword>
<evidence type="ECO:0000313" key="4">
    <source>
        <dbReference type="EMBL" id="RBP72740.1"/>
    </source>
</evidence>
<accession>A0A366IM02</accession>
<dbReference type="InterPro" id="IPR000383">
    <property type="entry name" value="Xaa-Pro-like_dom"/>
</dbReference>
<feature type="domain" description="Xaa-Pro dipeptidyl-peptidase C-terminal" evidence="3">
    <location>
        <begin position="337"/>
        <end position="581"/>
    </location>
</feature>
<organism evidence="4 5">
    <name type="scientific">Brevibacterium celere</name>
    <dbReference type="NCBI Taxonomy" id="225845"/>
    <lineage>
        <taxon>Bacteria</taxon>
        <taxon>Bacillati</taxon>
        <taxon>Actinomycetota</taxon>
        <taxon>Actinomycetes</taxon>
        <taxon>Micrococcales</taxon>
        <taxon>Brevibacteriaceae</taxon>
        <taxon>Brevibacterium</taxon>
    </lineage>
</organism>
<reference evidence="4 5" key="1">
    <citation type="submission" date="2018-06" db="EMBL/GenBank/DDBJ databases">
        <title>Freshwater and sediment microbial communities from various areas in North America, analyzing microbe dynamics in response to fracking.</title>
        <authorList>
            <person name="Lamendella R."/>
        </authorList>
    </citation>
    <scope>NUCLEOTIDE SEQUENCE [LARGE SCALE GENOMIC DNA]</scope>
    <source>
        <strain evidence="4 5">3b_TX</strain>
    </source>
</reference>
<feature type="region of interest" description="Disordered" evidence="2">
    <location>
        <begin position="16"/>
        <end position="40"/>
    </location>
</feature>
<dbReference type="Gene3D" id="1.10.3020.10">
    <property type="entry name" value="alpha-amino acid ester hydrolase ( Helical cap domain)"/>
    <property type="match status" value="1"/>
</dbReference>
<dbReference type="Pfam" id="PF02129">
    <property type="entry name" value="Peptidase_S15"/>
    <property type="match status" value="1"/>
</dbReference>
<dbReference type="InterPro" id="IPR008979">
    <property type="entry name" value="Galactose-bd-like_sf"/>
</dbReference>
<dbReference type="Gene3D" id="3.40.50.1820">
    <property type="entry name" value="alpha/beta hydrolase"/>
    <property type="match status" value="1"/>
</dbReference>
<evidence type="ECO:0000256" key="1">
    <source>
        <dbReference type="ARBA" id="ARBA00022801"/>
    </source>
</evidence>
<gene>
    <name evidence="4" type="ORF">DFO65_10331</name>
</gene>
<dbReference type="InterPro" id="IPR005674">
    <property type="entry name" value="CocE/Ser_esterase"/>
</dbReference>
<evidence type="ECO:0000256" key="2">
    <source>
        <dbReference type="SAM" id="MobiDB-lite"/>
    </source>
</evidence>
<proteinExistence type="predicted"/>
<dbReference type="NCBIfam" id="TIGR00976">
    <property type="entry name" value="CocE_NonD"/>
    <property type="match status" value="1"/>
</dbReference>
<sequence length="739" mass="80996">MLLSVVMATTSTAHLSADSPLAHRDPGEREPVELPSARRYRTDPRPVTVIEHTRIPLSDGVELAARVWLPADLGTDSVPAVLEYIPYRKNDMTAGRDQTIHPEFARAGYASVRVDLRGAGDSTGIMTDEYSATELDDGLQVLTWIAAQDWCNGKVGIIGKSWGGFNGLQLAALRPPELAAVITVCSTDDRYADDVHYNGGAIVGDQMLSWASTMWAYNARPQDPLTMGEGWEEDWRRRIDESPVNIEDWLGHQRRDDYWKHASVCEAPDAIQVPVLAVGGLLDEYRTALFRLMDNAHEQRKSDPDCPPVHALLGPWAHNYPHQAAPGPGIDFIAEAVAWWDHWMSGIDNGIREQPQLRAFVPDSAPVHSDRKLRQGRWISEDRWPSPHLTETTFDPEAAILAGPTELDSTALIGFNGGSWLQFGEAAGMAGDQAVDDARSCTETWRLEESLEIVGIPRVTMRLSSSTDRGVVAARLCDVAPDGSSRLLTIGLFNLTHHSGHEHPAALTPGEPVDVEFPLLALTHRFAAGHRLRLSLSASFWPNLWPSPEATTITVVAAPELTLPVRAVASVDDDAERTRELTAALGVPPTPPRSTIDAGGAPMTRELVADLVARTATVTTVVEDWQTNSGDGLFYSTLERDSYERSETDPLSPRAVCERVIRYRRPALAAPLSSAGQDQWTAGDAESAADHGWDVELRTRSTMTGDAVNFLVTNELVAYKDGKRFHSRTTSASIPRELN</sequence>
<protein>
    <recommendedName>
        <fullName evidence="3">Xaa-Pro dipeptidyl-peptidase C-terminal domain-containing protein</fullName>
    </recommendedName>
</protein>
<dbReference type="SUPFAM" id="SSF49785">
    <property type="entry name" value="Galactose-binding domain-like"/>
    <property type="match status" value="1"/>
</dbReference>
<dbReference type="PANTHER" id="PTHR43056">
    <property type="entry name" value="PEPTIDASE S9 PROLYL OLIGOPEPTIDASE"/>
    <property type="match status" value="1"/>
</dbReference>
<evidence type="ECO:0000259" key="3">
    <source>
        <dbReference type="SMART" id="SM00939"/>
    </source>
</evidence>
<dbReference type="InterPro" id="IPR013736">
    <property type="entry name" value="Xaa-Pro_dipept_C"/>
</dbReference>
<dbReference type="Proteomes" id="UP000253509">
    <property type="component" value="Unassembled WGS sequence"/>
</dbReference>
<evidence type="ECO:0000313" key="5">
    <source>
        <dbReference type="Proteomes" id="UP000253509"/>
    </source>
</evidence>
<feature type="compositionally biased region" description="Basic and acidic residues" evidence="2">
    <location>
        <begin position="21"/>
        <end position="32"/>
    </location>
</feature>